<dbReference type="AlphaFoldDB" id="A0A2Z7DJZ0"/>
<gene>
    <name evidence="7" type="ORF">F511_23764</name>
</gene>
<keyword evidence="2 7" id="KW-0808">Transferase</keyword>
<evidence type="ECO:0000313" key="7">
    <source>
        <dbReference type="EMBL" id="KZV58511.1"/>
    </source>
</evidence>
<dbReference type="GO" id="GO:0008171">
    <property type="term" value="F:O-methyltransferase activity"/>
    <property type="evidence" value="ECO:0007669"/>
    <property type="project" value="InterPro"/>
</dbReference>
<keyword evidence="1 7" id="KW-0489">Methyltransferase</keyword>
<dbReference type="GO" id="GO:0008757">
    <property type="term" value="F:S-adenosylmethionine-dependent methyltransferase activity"/>
    <property type="evidence" value="ECO:0007669"/>
    <property type="project" value="TreeGrafter"/>
</dbReference>
<sequence>MGGCKIIIVYAGKRSSVLELAPICHLILVIQTATVFVRSHPKSSIRRAVKSVANSDIVIATDETYGRKEVISVNPRIYDYLLANVREPQILRELREETATMRGSQMQVSPDETQLLAMLVQILAAERCIEVGVYTVCMCGIILSFSLITDGRRRHKKPHSGTEKKSSSAPRQPRAGIIWTETDEYFRELTIEDIERLEEVSARFSGNEKCFMIPCLDNDDSVCRQYDALNGLLMQFRENDDLNIANVNELDRNGMVNEILVKEENEQDFMDVDGNGNLSIQKENNGVKRENGEKELSPFRGVEWLLGSRNKTYVVSERPSKKRKLLGRYSGFEKLLVARPVAVYGFNLPASRIFFG</sequence>
<dbReference type="OrthoDB" id="20839at2759"/>
<evidence type="ECO:0000256" key="6">
    <source>
        <dbReference type="SAM" id="MobiDB-lite"/>
    </source>
</evidence>
<evidence type="ECO:0000313" key="8">
    <source>
        <dbReference type="Proteomes" id="UP000250235"/>
    </source>
</evidence>
<organism evidence="7 8">
    <name type="scientific">Dorcoceras hygrometricum</name>
    <dbReference type="NCBI Taxonomy" id="472368"/>
    <lineage>
        <taxon>Eukaryota</taxon>
        <taxon>Viridiplantae</taxon>
        <taxon>Streptophyta</taxon>
        <taxon>Embryophyta</taxon>
        <taxon>Tracheophyta</taxon>
        <taxon>Spermatophyta</taxon>
        <taxon>Magnoliopsida</taxon>
        <taxon>eudicotyledons</taxon>
        <taxon>Gunneridae</taxon>
        <taxon>Pentapetalae</taxon>
        <taxon>asterids</taxon>
        <taxon>lamiids</taxon>
        <taxon>Lamiales</taxon>
        <taxon>Gesneriaceae</taxon>
        <taxon>Didymocarpoideae</taxon>
        <taxon>Trichosporeae</taxon>
        <taxon>Loxocarpinae</taxon>
        <taxon>Dorcoceras</taxon>
    </lineage>
</organism>
<dbReference type="Gene3D" id="3.40.50.150">
    <property type="entry name" value="Vaccinia Virus protein VP39"/>
    <property type="match status" value="1"/>
</dbReference>
<dbReference type="PANTHER" id="PTHR10509:SF14">
    <property type="entry name" value="CAFFEOYL-COA O-METHYLTRANSFERASE 3-RELATED"/>
    <property type="match status" value="1"/>
</dbReference>
<evidence type="ECO:0000256" key="1">
    <source>
        <dbReference type="ARBA" id="ARBA00022603"/>
    </source>
</evidence>
<proteinExistence type="inferred from homology"/>
<keyword evidence="3" id="KW-0949">S-adenosyl-L-methionine</keyword>
<evidence type="ECO:0000256" key="3">
    <source>
        <dbReference type="ARBA" id="ARBA00022691"/>
    </source>
</evidence>
<evidence type="ECO:0000256" key="2">
    <source>
        <dbReference type="ARBA" id="ARBA00022679"/>
    </source>
</evidence>
<dbReference type="InterPro" id="IPR002935">
    <property type="entry name" value="SAM_O-MeTrfase"/>
</dbReference>
<name>A0A2Z7DJZ0_9LAMI</name>
<evidence type="ECO:0000256" key="5">
    <source>
        <dbReference type="ARBA" id="ARBA00023453"/>
    </source>
</evidence>
<keyword evidence="4" id="KW-0438">Lignin biosynthesis</keyword>
<keyword evidence="8" id="KW-1185">Reference proteome</keyword>
<feature type="region of interest" description="Disordered" evidence="6">
    <location>
        <begin position="153"/>
        <end position="173"/>
    </location>
</feature>
<dbReference type="InterPro" id="IPR029063">
    <property type="entry name" value="SAM-dependent_MTases_sf"/>
</dbReference>
<dbReference type="UniPathway" id="UPA00711"/>
<protein>
    <submittedName>
        <fullName evidence="7">S-adenosyl-L-methionine-dependent methyltransferase superfamily protein isoform 1</fullName>
    </submittedName>
</protein>
<dbReference type="GO" id="GO:0009809">
    <property type="term" value="P:lignin biosynthetic process"/>
    <property type="evidence" value="ECO:0007669"/>
    <property type="project" value="UniProtKB-KW"/>
</dbReference>
<dbReference type="GO" id="GO:0032259">
    <property type="term" value="P:methylation"/>
    <property type="evidence" value="ECO:0007669"/>
    <property type="project" value="UniProtKB-KW"/>
</dbReference>
<dbReference type="Pfam" id="PF01596">
    <property type="entry name" value="Methyltransf_3"/>
    <property type="match status" value="1"/>
</dbReference>
<reference evidence="7 8" key="1">
    <citation type="journal article" date="2015" name="Proc. Natl. Acad. Sci. U.S.A.">
        <title>The resurrection genome of Boea hygrometrica: A blueprint for survival of dehydration.</title>
        <authorList>
            <person name="Xiao L."/>
            <person name="Yang G."/>
            <person name="Zhang L."/>
            <person name="Yang X."/>
            <person name="Zhao S."/>
            <person name="Ji Z."/>
            <person name="Zhou Q."/>
            <person name="Hu M."/>
            <person name="Wang Y."/>
            <person name="Chen M."/>
            <person name="Xu Y."/>
            <person name="Jin H."/>
            <person name="Xiao X."/>
            <person name="Hu G."/>
            <person name="Bao F."/>
            <person name="Hu Y."/>
            <person name="Wan P."/>
            <person name="Li L."/>
            <person name="Deng X."/>
            <person name="Kuang T."/>
            <person name="Xiang C."/>
            <person name="Zhu J.K."/>
            <person name="Oliver M.J."/>
            <person name="He Y."/>
        </authorList>
    </citation>
    <scope>NUCLEOTIDE SEQUENCE [LARGE SCALE GENOMIC DNA]</scope>
    <source>
        <strain evidence="8">cv. XS01</strain>
    </source>
</reference>
<comment type="similarity">
    <text evidence="5">Belongs to the class I-like SAM-binding methyltransferase superfamily. Cation-dependent O-methyltransferase family.</text>
</comment>
<dbReference type="Proteomes" id="UP000250235">
    <property type="component" value="Unassembled WGS sequence"/>
</dbReference>
<dbReference type="PANTHER" id="PTHR10509">
    <property type="entry name" value="O-METHYLTRANSFERASE-RELATED"/>
    <property type="match status" value="1"/>
</dbReference>
<evidence type="ECO:0000256" key="4">
    <source>
        <dbReference type="ARBA" id="ARBA00022733"/>
    </source>
</evidence>
<dbReference type="InterPro" id="IPR050362">
    <property type="entry name" value="Cation-dep_OMT"/>
</dbReference>
<accession>A0A2Z7DJZ0</accession>
<dbReference type="EMBL" id="KQ986752">
    <property type="protein sequence ID" value="KZV58511.1"/>
    <property type="molecule type" value="Genomic_DNA"/>
</dbReference>